<dbReference type="Pfam" id="PF01485">
    <property type="entry name" value="IBR"/>
    <property type="match status" value="1"/>
</dbReference>
<keyword evidence="3" id="KW-0833">Ubl conjugation pathway</keyword>
<feature type="region of interest" description="Disordered" evidence="5">
    <location>
        <begin position="73"/>
        <end position="113"/>
    </location>
</feature>
<keyword evidence="4" id="KW-0862">Zinc</keyword>
<evidence type="ECO:0000259" key="6">
    <source>
        <dbReference type="Pfam" id="PF01485"/>
    </source>
</evidence>
<evidence type="ECO:0000313" key="8">
    <source>
        <dbReference type="Proteomes" id="UP000240883"/>
    </source>
</evidence>
<keyword evidence="8" id="KW-1185">Reference proteome</keyword>
<proteinExistence type="predicted"/>
<keyword evidence="2" id="KW-0863">Zinc-finger</keyword>
<evidence type="ECO:0000256" key="2">
    <source>
        <dbReference type="ARBA" id="ARBA00022771"/>
    </source>
</evidence>
<dbReference type="EMBL" id="KZ678130">
    <property type="protein sequence ID" value="PSN72626.1"/>
    <property type="molecule type" value="Genomic_DNA"/>
</dbReference>
<keyword evidence="1" id="KW-0479">Metal-binding</keyword>
<protein>
    <recommendedName>
        <fullName evidence="6">IBR domain-containing protein</fullName>
    </recommendedName>
</protein>
<sequence>YTRHDSLLLIRALSKDPDFRWCLNIQCNSGHVHVSDGNQNIFTCRSCGAKACTIHDIVFHDGETCEQYDARMEQEDDETTRRRKEQNQASEKTLKRISKSCPNSGCGSRIEKI</sequence>
<dbReference type="OrthoDB" id="1431934at2759"/>
<dbReference type="CDD" id="cd20335">
    <property type="entry name" value="BRcat_RBR"/>
    <property type="match status" value="1"/>
</dbReference>
<dbReference type="GO" id="GO:0008270">
    <property type="term" value="F:zinc ion binding"/>
    <property type="evidence" value="ECO:0007669"/>
    <property type="project" value="UniProtKB-KW"/>
</dbReference>
<evidence type="ECO:0000256" key="5">
    <source>
        <dbReference type="SAM" id="MobiDB-lite"/>
    </source>
</evidence>
<reference evidence="7 8" key="1">
    <citation type="journal article" date="2018" name="Front. Microbiol.">
        <title>Genome-Wide Analysis of Corynespora cassiicola Leaf Fall Disease Putative Effectors.</title>
        <authorList>
            <person name="Lopez D."/>
            <person name="Ribeiro S."/>
            <person name="Label P."/>
            <person name="Fumanal B."/>
            <person name="Venisse J.S."/>
            <person name="Kohler A."/>
            <person name="de Oliveira R.R."/>
            <person name="Labutti K."/>
            <person name="Lipzen A."/>
            <person name="Lail K."/>
            <person name="Bauer D."/>
            <person name="Ohm R.A."/>
            <person name="Barry K.W."/>
            <person name="Spatafora J."/>
            <person name="Grigoriev I.V."/>
            <person name="Martin F.M."/>
            <person name="Pujade-Renaud V."/>
        </authorList>
    </citation>
    <scope>NUCLEOTIDE SEQUENCE [LARGE SCALE GENOMIC DNA]</scope>
    <source>
        <strain evidence="7 8">Philippines</strain>
    </source>
</reference>
<organism evidence="7 8">
    <name type="scientific">Corynespora cassiicola Philippines</name>
    <dbReference type="NCBI Taxonomy" id="1448308"/>
    <lineage>
        <taxon>Eukaryota</taxon>
        <taxon>Fungi</taxon>
        <taxon>Dikarya</taxon>
        <taxon>Ascomycota</taxon>
        <taxon>Pezizomycotina</taxon>
        <taxon>Dothideomycetes</taxon>
        <taxon>Pleosporomycetidae</taxon>
        <taxon>Pleosporales</taxon>
        <taxon>Corynesporascaceae</taxon>
        <taxon>Corynespora</taxon>
    </lineage>
</organism>
<evidence type="ECO:0000313" key="7">
    <source>
        <dbReference type="EMBL" id="PSN72626.1"/>
    </source>
</evidence>
<dbReference type="SUPFAM" id="SSF57850">
    <property type="entry name" value="RING/U-box"/>
    <property type="match status" value="1"/>
</dbReference>
<dbReference type="Proteomes" id="UP000240883">
    <property type="component" value="Unassembled WGS sequence"/>
</dbReference>
<gene>
    <name evidence="7" type="ORF">BS50DRAFT_485185</name>
</gene>
<name>A0A2T2P551_CORCC</name>
<evidence type="ECO:0000256" key="4">
    <source>
        <dbReference type="ARBA" id="ARBA00022833"/>
    </source>
</evidence>
<dbReference type="InterPro" id="IPR002867">
    <property type="entry name" value="IBR_dom"/>
</dbReference>
<accession>A0A2T2P551</accession>
<evidence type="ECO:0000256" key="1">
    <source>
        <dbReference type="ARBA" id="ARBA00022723"/>
    </source>
</evidence>
<feature type="domain" description="IBR" evidence="6">
    <location>
        <begin position="5"/>
        <end position="65"/>
    </location>
</feature>
<evidence type="ECO:0000256" key="3">
    <source>
        <dbReference type="ARBA" id="ARBA00022786"/>
    </source>
</evidence>
<dbReference type="AlphaFoldDB" id="A0A2T2P551"/>
<feature type="non-terminal residue" evidence="7">
    <location>
        <position position="1"/>
    </location>
</feature>